<dbReference type="PANTHER" id="PTHR30576">
    <property type="entry name" value="COLANIC BIOSYNTHESIS UDP-GLUCOSE LIPID CARRIER TRANSFERASE"/>
    <property type="match status" value="1"/>
</dbReference>
<evidence type="ECO:0000256" key="9">
    <source>
        <dbReference type="SAM" id="Phobius"/>
    </source>
</evidence>
<dbReference type="EMBL" id="CP067421">
    <property type="protein sequence ID" value="QQP92748.1"/>
    <property type="molecule type" value="Genomic_DNA"/>
</dbReference>
<evidence type="ECO:0000313" key="12">
    <source>
        <dbReference type="Proteomes" id="UP000595197"/>
    </source>
</evidence>
<evidence type="ECO:0000259" key="10">
    <source>
        <dbReference type="Pfam" id="PF02397"/>
    </source>
</evidence>
<dbReference type="PANTHER" id="PTHR30576:SF4">
    <property type="entry name" value="UNDECAPRENYL-PHOSPHATE GALACTOSE PHOSPHOTRANSFERASE"/>
    <property type="match status" value="1"/>
</dbReference>
<evidence type="ECO:0000256" key="6">
    <source>
        <dbReference type="ARBA" id="ARBA00022989"/>
    </source>
</evidence>
<evidence type="ECO:0000256" key="2">
    <source>
        <dbReference type="ARBA" id="ARBA00006464"/>
    </source>
</evidence>
<keyword evidence="6 9" id="KW-1133">Transmembrane helix</keyword>
<comment type="subcellular location">
    <subcellularLocation>
        <location evidence="1">Cell membrane</location>
    </subcellularLocation>
</comment>
<geneLocation type="plasmid" evidence="11 12">
    <name>pTT6-1</name>
</geneLocation>
<keyword evidence="11" id="KW-0614">Plasmid</keyword>
<keyword evidence="5 9" id="KW-0812">Transmembrane</keyword>
<evidence type="ECO:0000256" key="4">
    <source>
        <dbReference type="ARBA" id="ARBA00022679"/>
    </source>
</evidence>
<proteinExistence type="inferred from homology"/>
<evidence type="ECO:0000256" key="8">
    <source>
        <dbReference type="ARBA" id="ARBA00023169"/>
    </source>
</evidence>
<reference evidence="11" key="1">
    <citation type="submission" date="2021-02" db="EMBL/GenBank/DDBJ databases">
        <title>Skermanella TT6 skin isolate.</title>
        <authorList>
            <person name="Lee K."/>
            <person name="Ganzorig M."/>
        </authorList>
    </citation>
    <scope>NUCLEOTIDE SEQUENCE</scope>
    <source>
        <strain evidence="11">TT6</strain>
    </source>
</reference>
<sequence length="227" mass="25594">MHDTIIEQSTIGTGTVPPLYESKPLYEQRVKRLFDIASALTLLIIFAPTCLIIYFLTRADGGPVLFRHKRIGAKGQSFDCLKFRTMTTNADDVLVNHLQANPDARLEWEATFKLRDDPRVTPIGRILRKTSLDELPQLINVLKGDMSMVGPRPIVEKEIAFYGNHFGAYIRCRPGITGAWQIQGRSDTTYVRRVNLDVAYVTDWSIAQDMLILIKTPLVVIRGSGAY</sequence>
<keyword evidence="8" id="KW-0270">Exopolysaccharide synthesis</keyword>
<dbReference type="InterPro" id="IPR003362">
    <property type="entry name" value="Bact_transf"/>
</dbReference>
<feature type="transmembrane region" description="Helical" evidence="9">
    <location>
        <begin position="33"/>
        <end position="56"/>
    </location>
</feature>
<feature type="domain" description="Bacterial sugar transferase" evidence="10">
    <location>
        <begin position="31"/>
        <end position="221"/>
    </location>
</feature>
<accession>A0ABX7BHH2</accession>
<evidence type="ECO:0000256" key="5">
    <source>
        <dbReference type="ARBA" id="ARBA00022692"/>
    </source>
</evidence>
<dbReference type="GO" id="GO:0016740">
    <property type="term" value="F:transferase activity"/>
    <property type="evidence" value="ECO:0007669"/>
    <property type="project" value="UniProtKB-KW"/>
</dbReference>
<keyword evidence="4 11" id="KW-0808">Transferase</keyword>
<evidence type="ECO:0000256" key="3">
    <source>
        <dbReference type="ARBA" id="ARBA00022475"/>
    </source>
</evidence>
<evidence type="ECO:0000256" key="7">
    <source>
        <dbReference type="ARBA" id="ARBA00023136"/>
    </source>
</evidence>
<protein>
    <submittedName>
        <fullName evidence="11">Sugar transferase</fullName>
    </submittedName>
</protein>
<evidence type="ECO:0000256" key="1">
    <source>
        <dbReference type="ARBA" id="ARBA00004236"/>
    </source>
</evidence>
<dbReference type="Pfam" id="PF02397">
    <property type="entry name" value="Bac_transf"/>
    <property type="match status" value="1"/>
</dbReference>
<comment type="similarity">
    <text evidence="2">Belongs to the bacterial sugar transferase family.</text>
</comment>
<keyword evidence="3" id="KW-1003">Cell membrane</keyword>
<dbReference type="RefSeq" id="WP_201081901.1">
    <property type="nucleotide sequence ID" value="NZ_CP067421.1"/>
</dbReference>
<evidence type="ECO:0000313" key="11">
    <source>
        <dbReference type="EMBL" id="QQP92748.1"/>
    </source>
</evidence>
<keyword evidence="12" id="KW-1185">Reference proteome</keyword>
<name>A0ABX7BHH2_9PROT</name>
<keyword evidence="7 9" id="KW-0472">Membrane</keyword>
<gene>
    <name evidence="11" type="ORF">IGS68_30265</name>
</gene>
<organism evidence="11 12">
    <name type="scientific">Skermanella cutis</name>
    <dbReference type="NCBI Taxonomy" id="2775420"/>
    <lineage>
        <taxon>Bacteria</taxon>
        <taxon>Pseudomonadati</taxon>
        <taxon>Pseudomonadota</taxon>
        <taxon>Alphaproteobacteria</taxon>
        <taxon>Rhodospirillales</taxon>
        <taxon>Azospirillaceae</taxon>
        <taxon>Skermanella</taxon>
    </lineage>
</organism>
<dbReference type="Proteomes" id="UP000595197">
    <property type="component" value="Plasmid pTT6-1"/>
</dbReference>